<dbReference type="GO" id="GO:0002764">
    <property type="term" value="P:immune response-regulating signaling pathway"/>
    <property type="evidence" value="ECO:0007669"/>
    <property type="project" value="TreeGrafter"/>
</dbReference>
<dbReference type="Pfam" id="PF13895">
    <property type="entry name" value="Ig_2"/>
    <property type="match status" value="1"/>
</dbReference>
<organism evidence="7 8">
    <name type="scientific">Pelodiscus sinensis</name>
    <name type="common">Chinese softshell turtle</name>
    <name type="synonym">Trionyx sinensis</name>
    <dbReference type="NCBI Taxonomy" id="13735"/>
    <lineage>
        <taxon>Eukaryota</taxon>
        <taxon>Metazoa</taxon>
        <taxon>Chordata</taxon>
        <taxon>Craniata</taxon>
        <taxon>Vertebrata</taxon>
        <taxon>Euteleostomi</taxon>
        <taxon>Archelosauria</taxon>
        <taxon>Testudinata</taxon>
        <taxon>Testudines</taxon>
        <taxon>Cryptodira</taxon>
        <taxon>Trionychia</taxon>
        <taxon>Trionychidae</taxon>
        <taxon>Pelodiscus</taxon>
    </lineage>
</organism>
<dbReference type="EMBL" id="AGCU01030009">
    <property type="status" value="NOT_ANNOTATED_CDS"/>
    <property type="molecule type" value="Genomic_DNA"/>
</dbReference>
<proteinExistence type="predicted"/>
<feature type="domain" description="Immunoglobulin" evidence="6">
    <location>
        <begin position="109"/>
        <end position="194"/>
    </location>
</feature>
<sequence>FPKPSLSVSPWRVAELGENVTFQCEGEQPNMRFVLYNNGRQVKTQEPSGRVAVFPMPGVGLKTRGSYTCQFHTTSNATEWSRYSDPVELVVAGEGPDSDKYPKPAISLSPAGAAALGQDVAVRCWAALLDAKFFLVKVRDRTPLGRAEPVGVGGEFLLRGVRWGDGGNYACYYHLAADPFAWSQPSDPVELVIADYTWGNIVRLALGTGVLLALVLMVAQAAGRDGREQRGAGG</sequence>
<dbReference type="SUPFAM" id="SSF48726">
    <property type="entry name" value="Immunoglobulin"/>
    <property type="match status" value="2"/>
</dbReference>
<dbReference type="eggNOG" id="ENOG502T2B6">
    <property type="taxonomic scope" value="Eukaryota"/>
</dbReference>
<dbReference type="HOGENOM" id="CLU_021100_1_0_1"/>
<keyword evidence="3" id="KW-1015">Disulfide bond</keyword>
<keyword evidence="1" id="KW-0732">Signal</keyword>
<protein>
    <recommendedName>
        <fullName evidence="6">Immunoglobulin domain-containing protein</fullName>
    </recommendedName>
</protein>
<dbReference type="Proteomes" id="UP000007267">
    <property type="component" value="Unassembled WGS sequence"/>
</dbReference>
<reference evidence="7" key="3">
    <citation type="submission" date="2025-08" db="UniProtKB">
        <authorList>
            <consortium name="Ensembl"/>
        </authorList>
    </citation>
    <scope>IDENTIFICATION</scope>
</reference>
<reference evidence="8" key="1">
    <citation type="submission" date="2011-10" db="EMBL/GenBank/DDBJ databases">
        <authorList>
            <consortium name="Soft-shell Turtle Genome Consortium"/>
        </authorList>
    </citation>
    <scope>NUCLEOTIDE SEQUENCE [LARGE SCALE GENOMIC DNA]</scope>
    <source>
        <strain evidence="8">Daiwa-1</strain>
    </source>
</reference>
<evidence type="ECO:0000256" key="3">
    <source>
        <dbReference type="ARBA" id="ARBA00023157"/>
    </source>
</evidence>
<keyword evidence="4" id="KW-0325">Glycoprotein</keyword>
<feature type="domain" description="Immunoglobulin" evidence="6">
    <location>
        <begin position="9"/>
        <end position="92"/>
    </location>
</feature>
<evidence type="ECO:0000256" key="5">
    <source>
        <dbReference type="ARBA" id="ARBA00023319"/>
    </source>
</evidence>
<reference evidence="8" key="2">
    <citation type="journal article" date="2013" name="Nat. Genet.">
        <title>The draft genomes of soft-shell turtle and green sea turtle yield insights into the development and evolution of the turtle-specific body plan.</title>
        <authorList>
            <person name="Wang Z."/>
            <person name="Pascual-Anaya J."/>
            <person name="Zadissa A."/>
            <person name="Li W."/>
            <person name="Niimura Y."/>
            <person name="Huang Z."/>
            <person name="Li C."/>
            <person name="White S."/>
            <person name="Xiong Z."/>
            <person name="Fang D."/>
            <person name="Wang B."/>
            <person name="Ming Y."/>
            <person name="Chen Y."/>
            <person name="Zheng Y."/>
            <person name="Kuraku S."/>
            <person name="Pignatelli M."/>
            <person name="Herrero J."/>
            <person name="Beal K."/>
            <person name="Nozawa M."/>
            <person name="Li Q."/>
            <person name="Wang J."/>
            <person name="Zhang H."/>
            <person name="Yu L."/>
            <person name="Shigenobu S."/>
            <person name="Wang J."/>
            <person name="Liu J."/>
            <person name="Flicek P."/>
            <person name="Searle S."/>
            <person name="Wang J."/>
            <person name="Kuratani S."/>
            <person name="Yin Y."/>
            <person name="Aken B."/>
            <person name="Zhang G."/>
            <person name="Irie N."/>
        </authorList>
    </citation>
    <scope>NUCLEOTIDE SEQUENCE [LARGE SCALE GENOMIC DNA]</scope>
    <source>
        <strain evidence="8">Daiwa-1</strain>
    </source>
</reference>
<dbReference type="InterPro" id="IPR003599">
    <property type="entry name" value="Ig_sub"/>
</dbReference>
<dbReference type="InterPro" id="IPR050412">
    <property type="entry name" value="Ig-like_Receptors_ImmuneReg"/>
</dbReference>
<keyword evidence="8" id="KW-1185">Reference proteome</keyword>
<dbReference type="EMBL" id="AGCU01030008">
    <property type="status" value="NOT_ANNOTATED_CDS"/>
    <property type="molecule type" value="Genomic_DNA"/>
</dbReference>
<evidence type="ECO:0000256" key="2">
    <source>
        <dbReference type="ARBA" id="ARBA00022737"/>
    </source>
</evidence>
<keyword evidence="2" id="KW-0677">Repeat</keyword>
<dbReference type="PANTHER" id="PTHR11738">
    <property type="entry name" value="MHC CLASS I NK CELL RECEPTOR"/>
    <property type="match status" value="1"/>
</dbReference>
<evidence type="ECO:0000313" key="8">
    <source>
        <dbReference type="Proteomes" id="UP000007267"/>
    </source>
</evidence>
<dbReference type="FunFam" id="2.60.40.10:FF:000033">
    <property type="entry name" value="Killer cell immunoglobulin-like receptor"/>
    <property type="match status" value="1"/>
</dbReference>
<dbReference type="Gene3D" id="2.60.40.10">
    <property type="entry name" value="Immunoglobulins"/>
    <property type="match status" value="2"/>
</dbReference>
<reference evidence="7" key="4">
    <citation type="submission" date="2025-09" db="UniProtKB">
        <authorList>
            <consortium name="Ensembl"/>
        </authorList>
    </citation>
    <scope>IDENTIFICATION</scope>
</reference>
<dbReference type="OMA" id="TEWSRYS"/>
<keyword evidence="5" id="KW-0393">Immunoglobulin domain</keyword>
<name>K7GE65_PELSI</name>
<evidence type="ECO:0000313" key="7">
    <source>
        <dbReference type="Ensembl" id="ENSPSIP00000018576.1"/>
    </source>
</evidence>
<dbReference type="InterPro" id="IPR013783">
    <property type="entry name" value="Ig-like_fold"/>
</dbReference>
<accession>K7GE65</accession>
<dbReference type="SMART" id="SM00409">
    <property type="entry name" value="IG"/>
    <property type="match status" value="2"/>
</dbReference>
<dbReference type="InterPro" id="IPR036179">
    <property type="entry name" value="Ig-like_dom_sf"/>
</dbReference>
<evidence type="ECO:0000256" key="4">
    <source>
        <dbReference type="ARBA" id="ARBA00023180"/>
    </source>
</evidence>
<evidence type="ECO:0000259" key="6">
    <source>
        <dbReference type="SMART" id="SM00409"/>
    </source>
</evidence>
<dbReference type="GeneTree" id="ENSGT01150000286974"/>
<dbReference type="AlphaFoldDB" id="K7GE65"/>
<evidence type="ECO:0000256" key="1">
    <source>
        <dbReference type="ARBA" id="ARBA00022729"/>
    </source>
</evidence>
<dbReference type="PANTHER" id="PTHR11738:SF186">
    <property type="entry name" value="OSTEOCLAST-ASSOCIATED IMMUNOGLOBULIN-LIKE RECEPTOR"/>
    <property type="match status" value="1"/>
</dbReference>
<dbReference type="Ensembl" id="ENSPSIT00000018662.1">
    <property type="protein sequence ID" value="ENSPSIP00000018576.1"/>
    <property type="gene ID" value="ENSPSIG00000016507.1"/>
</dbReference>
<dbReference type="FunFam" id="2.60.40.10:FF:000049">
    <property type="entry name" value="Leukocyte immunoglobulin-like receptor subfamily B member 1"/>
    <property type="match status" value="1"/>
</dbReference>